<comment type="caution">
    <text evidence="1">The sequence shown here is derived from an EMBL/GenBank/DDBJ whole genome shotgun (WGS) entry which is preliminary data.</text>
</comment>
<sequence length="1184" mass="127598">MRPKTPRVSTLLLQTTFLIPNLHCPTCVAHITALMDELEPSPTVQNISIVDHIFTVAHNRSVSASSIADLLELASYEVFDMILDPASNEAPPTSPRLQYSLEISVQRWDPARSDIKDSARMAHNNYCQMCAAFSTAKSDADQEVTIVSHSLDDVPRYMTILSINGMTCSSCVSNVTRALRDVPSVLRAEVALVSNSARVHFHATEPEATAQELVEAVEAVGYEAEIFELQPALSSPRQEQGETADLWQAAYAIEGMSCTSYVGKITGAVKQLSFVQRVDINLAAHSGTVVFQGKNNEELVAAAIENCGYKAERIGIESLARQDSDASRTVSIRISGVRCPQCPRRIQAALQQLPVHVQKGVTVDDPVLTVTYTPNAPALTVRKIIDSISSVDGSFVISLHKPQSIEERSRTMLARERRAILRRVFLSVTTAVPTLIIGVIYMNLVSQDDAGYVYLMHPLNGVSRAEWANFIMATPVYFYGADHFHRRMIKEVYALWRPRSSVAISKRFYRFGSMNMLISLGTTIAYFASLAELIVTASSRSMGMTQGFKQSYFDSVVFLTMFLLLGRLAEAHMKAKSGDAVAALGRLRPTQANLLTGPSHEDDTSIEKVDVDLIDCGDVVRVLHGSTPPADGTLLDKMANFDESSLTGESQVIRKKNGDVIYSGTINKGSAIMMRVTGPAGASMLDSIIQVVREGQAKRAPMERIADLLTAYFVPVVISIAILTWIIWLALGLSGVLPDSYLDVAFGGWPFWSLQFAIAVFVVACPCGLGLAAPTALYVGGGMAAKRGILVKGGGEAFQEASKLDAVVFDKTGTLTEGVEPKIVEHRMFDGSGQLDGATVLGMLKGIESNSSHPLAKAAIAFAVSNSAARVRVPSSDDIAGKGLKASCVISSGQGQGEEYEALVGNESLMDDYNVPVPREARALLESWKSSACSVIMLACHARARWELIAIFAASDPLRPESAEVVRALQSQKVDVWMLSGDNPSTARAVGLQVGISPDNILADVLPAQKADKVKYLQQTLRKKRRRGLLDSMANQRRRATVAMIGDGINDAPALAAADVGIAVASGSDVAVQSAAFVLVHSDLRAVLDLVTLSRAVFRRVILNFVWAAIYNIIALPVAAGVLYPLNTGGGGHIRLDPAWAALAMALSSVTVVGSSLVLRTRLPVIGFQGRRTASYTESSNLEG</sequence>
<dbReference type="EMBL" id="JAUTXU010000268">
    <property type="protein sequence ID" value="KAK3691307.1"/>
    <property type="molecule type" value="Genomic_DNA"/>
</dbReference>
<name>A0ACC3MJ69_9PEZI</name>
<evidence type="ECO:0000313" key="2">
    <source>
        <dbReference type="Proteomes" id="UP001281147"/>
    </source>
</evidence>
<reference evidence="1" key="1">
    <citation type="submission" date="2023-07" db="EMBL/GenBank/DDBJ databases">
        <title>Black Yeasts Isolated from many extreme environments.</title>
        <authorList>
            <person name="Coleine C."/>
            <person name="Stajich J.E."/>
            <person name="Selbmann L."/>
        </authorList>
    </citation>
    <scope>NUCLEOTIDE SEQUENCE</scope>
    <source>
        <strain evidence="1">CCFEE 5714</strain>
    </source>
</reference>
<dbReference type="Proteomes" id="UP001281147">
    <property type="component" value="Unassembled WGS sequence"/>
</dbReference>
<gene>
    <name evidence="1" type="ORF">LTR37_018713</name>
</gene>
<accession>A0ACC3MJ69</accession>
<proteinExistence type="predicted"/>
<protein>
    <submittedName>
        <fullName evidence="1">Uncharacterized protein</fullName>
    </submittedName>
</protein>
<keyword evidence="2" id="KW-1185">Reference proteome</keyword>
<evidence type="ECO:0000313" key="1">
    <source>
        <dbReference type="EMBL" id="KAK3691307.1"/>
    </source>
</evidence>
<organism evidence="1 2">
    <name type="scientific">Vermiconidia calcicola</name>
    <dbReference type="NCBI Taxonomy" id="1690605"/>
    <lineage>
        <taxon>Eukaryota</taxon>
        <taxon>Fungi</taxon>
        <taxon>Dikarya</taxon>
        <taxon>Ascomycota</taxon>
        <taxon>Pezizomycotina</taxon>
        <taxon>Dothideomycetes</taxon>
        <taxon>Dothideomycetidae</taxon>
        <taxon>Mycosphaerellales</taxon>
        <taxon>Extremaceae</taxon>
        <taxon>Vermiconidia</taxon>
    </lineage>
</organism>